<evidence type="ECO:0000313" key="1">
    <source>
        <dbReference type="EMBL" id="EKF57942.1"/>
    </source>
</evidence>
<organism evidence="1 2">
    <name type="scientific">Agrobacterium albertimagni AOL15</name>
    <dbReference type="NCBI Taxonomy" id="1156935"/>
    <lineage>
        <taxon>Bacteria</taxon>
        <taxon>Pseudomonadati</taxon>
        <taxon>Pseudomonadota</taxon>
        <taxon>Alphaproteobacteria</taxon>
        <taxon>Hyphomicrobiales</taxon>
        <taxon>Rhizobiaceae</taxon>
        <taxon>Rhizobium/Agrobacterium group</taxon>
        <taxon>Agrobacterium</taxon>
    </lineage>
</organism>
<reference evidence="1 2" key="1">
    <citation type="journal article" date="2012" name="J. Bacteriol.">
        <title>Draft Genome Sequence of Agrobacterium albertimagni Strain AOL15.</title>
        <authorList>
            <person name="Trimble W.L."/>
            <person name="Phung le T."/>
            <person name="Meyer F."/>
            <person name="Gilbert J.A."/>
            <person name="Silver S."/>
        </authorList>
    </citation>
    <scope>NUCLEOTIDE SEQUENCE [LARGE SCALE GENOMIC DNA]</scope>
    <source>
        <strain evidence="1 2">AOL15</strain>
    </source>
</reference>
<gene>
    <name evidence="1" type="ORF">QWE_18489</name>
</gene>
<dbReference type="Proteomes" id="UP000007123">
    <property type="component" value="Unassembled WGS sequence"/>
</dbReference>
<keyword evidence="2" id="KW-1185">Reference proteome</keyword>
<dbReference type="STRING" id="1156935.QWE_18489"/>
<evidence type="ECO:0000313" key="2">
    <source>
        <dbReference type="Proteomes" id="UP000007123"/>
    </source>
</evidence>
<protein>
    <submittedName>
        <fullName evidence="1">HlyD family type I secretion membrane fusion protein</fullName>
    </submittedName>
</protein>
<sequence length="57" mass="6471">PFYKTSVTFSPSDLGDLATKLTPGMPVEVYIETEERTVISFLAKPFTDQITRAFREE</sequence>
<name>K2QSC3_9HYPH</name>
<comment type="caution">
    <text evidence="1">The sequence shown here is derived from an EMBL/GenBank/DDBJ whole genome shotgun (WGS) entry which is preliminary data.</text>
</comment>
<dbReference type="AlphaFoldDB" id="K2QSC3"/>
<accession>K2QSC3</accession>
<dbReference type="PATRIC" id="fig|1156935.5.peg.3758"/>
<proteinExistence type="predicted"/>
<feature type="non-terminal residue" evidence="1">
    <location>
        <position position="1"/>
    </location>
</feature>
<dbReference type="PRINTS" id="PR01490">
    <property type="entry name" value="RTXTOXIND"/>
</dbReference>
<dbReference type="EMBL" id="ALJF01000014">
    <property type="protein sequence ID" value="EKF57942.1"/>
    <property type="molecule type" value="Genomic_DNA"/>
</dbReference>
<dbReference type="eggNOG" id="COG0845">
    <property type="taxonomic scope" value="Bacteria"/>
</dbReference>